<sequence length="72" mass="8114">MDSTKRAKVSFSVRDNSLRIRRLCLFSKNCPSIGVSKLRFSLEPILSASTSQPTGEKQVGHFCCYILFRVCV</sequence>
<gene>
    <name evidence="1" type="ORF">L596_025515</name>
</gene>
<evidence type="ECO:0000313" key="2">
    <source>
        <dbReference type="Proteomes" id="UP000298663"/>
    </source>
</evidence>
<keyword evidence="2" id="KW-1185">Reference proteome</keyword>
<name>A0A4U5M863_STECR</name>
<proteinExistence type="predicted"/>
<evidence type="ECO:0000313" key="1">
    <source>
        <dbReference type="EMBL" id="TKR65052.1"/>
    </source>
</evidence>
<comment type="caution">
    <text evidence="1">The sequence shown here is derived from an EMBL/GenBank/DDBJ whole genome shotgun (WGS) entry which is preliminary data.</text>
</comment>
<reference evidence="1 2" key="2">
    <citation type="journal article" date="2019" name="G3 (Bethesda)">
        <title>Hybrid Assembly of the Genome of the Entomopathogenic Nematode Steinernema carpocapsae Identifies the X-Chromosome.</title>
        <authorList>
            <person name="Serra L."/>
            <person name="Macchietto M."/>
            <person name="Macias-Munoz A."/>
            <person name="McGill C.J."/>
            <person name="Rodriguez I.M."/>
            <person name="Rodriguez B."/>
            <person name="Murad R."/>
            <person name="Mortazavi A."/>
        </authorList>
    </citation>
    <scope>NUCLEOTIDE SEQUENCE [LARGE SCALE GENOMIC DNA]</scope>
    <source>
        <strain evidence="1 2">ALL</strain>
    </source>
</reference>
<organism evidence="1 2">
    <name type="scientific">Steinernema carpocapsae</name>
    <name type="common">Entomopathogenic nematode</name>
    <dbReference type="NCBI Taxonomy" id="34508"/>
    <lineage>
        <taxon>Eukaryota</taxon>
        <taxon>Metazoa</taxon>
        <taxon>Ecdysozoa</taxon>
        <taxon>Nematoda</taxon>
        <taxon>Chromadorea</taxon>
        <taxon>Rhabditida</taxon>
        <taxon>Tylenchina</taxon>
        <taxon>Panagrolaimomorpha</taxon>
        <taxon>Strongyloidoidea</taxon>
        <taxon>Steinernematidae</taxon>
        <taxon>Steinernema</taxon>
    </lineage>
</organism>
<dbReference type="Proteomes" id="UP000298663">
    <property type="component" value="Unassembled WGS sequence"/>
</dbReference>
<accession>A0A4U5M863</accession>
<reference evidence="1 2" key="1">
    <citation type="journal article" date="2015" name="Genome Biol.">
        <title>Comparative genomics of Steinernema reveals deeply conserved gene regulatory networks.</title>
        <authorList>
            <person name="Dillman A.R."/>
            <person name="Macchietto M."/>
            <person name="Porter C.F."/>
            <person name="Rogers A."/>
            <person name="Williams B."/>
            <person name="Antoshechkin I."/>
            <person name="Lee M.M."/>
            <person name="Goodwin Z."/>
            <person name="Lu X."/>
            <person name="Lewis E.E."/>
            <person name="Goodrich-Blair H."/>
            <person name="Stock S.P."/>
            <person name="Adams B.J."/>
            <person name="Sternberg P.W."/>
            <person name="Mortazavi A."/>
        </authorList>
    </citation>
    <scope>NUCLEOTIDE SEQUENCE [LARGE SCALE GENOMIC DNA]</scope>
    <source>
        <strain evidence="1 2">ALL</strain>
    </source>
</reference>
<protein>
    <submittedName>
        <fullName evidence="1">Uncharacterized protein</fullName>
    </submittedName>
</protein>
<dbReference type="AlphaFoldDB" id="A0A4U5M863"/>
<dbReference type="EMBL" id="AZBU02000009">
    <property type="protein sequence ID" value="TKR65052.1"/>
    <property type="molecule type" value="Genomic_DNA"/>
</dbReference>